<dbReference type="Gene3D" id="3.75.10.10">
    <property type="entry name" value="L-arginine/glycine Amidinotransferase, Chain A"/>
    <property type="match status" value="1"/>
</dbReference>
<name>A0A1J5TP42_9ARCH</name>
<evidence type="ECO:0000256" key="1">
    <source>
        <dbReference type="ARBA" id="ARBA00008532"/>
    </source>
</evidence>
<evidence type="ECO:0000256" key="3">
    <source>
        <dbReference type="PIRSR" id="PIRSR633199-1"/>
    </source>
</evidence>
<accession>A0A1J5TP42</accession>
<dbReference type="GO" id="GO:0016597">
    <property type="term" value="F:amino acid binding"/>
    <property type="evidence" value="ECO:0007669"/>
    <property type="project" value="TreeGrafter"/>
</dbReference>
<keyword evidence="2" id="KW-0378">Hydrolase</keyword>
<gene>
    <name evidence="4" type="ORF">BET99_03820</name>
</gene>
<evidence type="ECO:0000313" key="4">
    <source>
        <dbReference type="EMBL" id="OIR22697.1"/>
    </source>
</evidence>
<reference evidence="4 5" key="1">
    <citation type="submission" date="2016-08" db="EMBL/GenBank/DDBJ databases">
        <title>New Insights into Marine Group III Euryarchaeota, from dark to light.</title>
        <authorList>
            <person name="Haro-Moreno J.M."/>
            <person name="Rodriguez-Valera F."/>
            <person name="Lopez-Garcia P."/>
            <person name="Moreira D."/>
            <person name="Martin-Cuadrado A.B."/>
        </authorList>
    </citation>
    <scope>NUCLEOTIDE SEQUENCE [LARGE SCALE GENOMIC DNA]</scope>
    <source>
        <strain evidence="4">CG-Epi2</strain>
    </source>
</reference>
<dbReference type="EMBL" id="MIYZ01000009">
    <property type="protein sequence ID" value="OIR22697.1"/>
    <property type="molecule type" value="Genomic_DNA"/>
</dbReference>
<sequence length="254" mass="28091">MRAIVRGVSDSYEKALASYFGTGPTDLEEARKQHSAYVLKLRELGLTVKELDSHSDYPDCCFVEDHAIVAGDSALITNAGHDSRLGEKTAIVEALEDDLNLEFMNSGGRMDGGDVFQFGNKFLVGHSSRTNNRGIQNLKDFVEFRGFDLHVIEVPKRSLHLISVCTSPMPDVLLAPEGWFKPSDFPDDTEILLVPNEEAYGANVISFGKEVMVSKGYDITSKILIDKGLNLHYMEMSQFRAGDGSLTCLSVIYE</sequence>
<dbReference type="GO" id="GO:0016403">
    <property type="term" value="F:dimethylargininase activity"/>
    <property type="evidence" value="ECO:0007669"/>
    <property type="project" value="TreeGrafter"/>
</dbReference>
<comment type="caution">
    <text evidence="4">The sequence shown here is derived from an EMBL/GenBank/DDBJ whole genome shotgun (WGS) entry which is preliminary data.</text>
</comment>
<dbReference type="AlphaFoldDB" id="A0A1J5TP42"/>
<dbReference type="Proteomes" id="UP000183615">
    <property type="component" value="Unassembled WGS sequence"/>
</dbReference>
<evidence type="ECO:0000313" key="5">
    <source>
        <dbReference type="Proteomes" id="UP000183615"/>
    </source>
</evidence>
<evidence type="ECO:0008006" key="6">
    <source>
        <dbReference type="Google" id="ProtNLM"/>
    </source>
</evidence>
<feature type="active site" description="Nucleophile" evidence="3">
    <location>
        <position position="248"/>
    </location>
</feature>
<feature type="active site" description="Proton donor" evidence="3">
    <location>
        <position position="160"/>
    </location>
</feature>
<protein>
    <recommendedName>
        <fullName evidence="6">N(G),N(G)-dimethylarginine dimethylaminohydrolase</fullName>
    </recommendedName>
</protein>
<dbReference type="InterPro" id="IPR033199">
    <property type="entry name" value="DDAH-like"/>
</dbReference>
<dbReference type="PANTHER" id="PTHR12737">
    <property type="entry name" value="DIMETHYLARGININE DIMETHYLAMINOHYDROLASE"/>
    <property type="match status" value="1"/>
</dbReference>
<dbReference type="PANTHER" id="PTHR12737:SF9">
    <property type="entry name" value="DIMETHYLARGININASE"/>
    <property type="match status" value="1"/>
</dbReference>
<dbReference type="GO" id="GO:0045429">
    <property type="term" value="P:positive regulation of nitric oxide biosynthetic process"/>
    <property type="evidence" value="ECO:0007669"/>
    <property type="project" value="TreeGrafter"/>
</dbReference>
<proteinExistence type="inferred from homology"/>
<evidence type="ECO:0000256" key="2">
    <source>
        <dbReference type="ARBA" id="ARBA00022801"/>
    </source>
</evidence>
<dbReference type="SUPFAM" id="SSF55909">
    <property type="entry name" value="Pentein"/>
    <property type="match status" value="1"/>
</dbReference>
<organism evidence="4 5">
    <name type="scientific">Marine Group III euryarchaeote CG-Epi2</name>
    <dbReference type="NCBI Taxonomy" id="1888996"/>
    <lineage>
        <taxon>Archaea</taxon>
        <taxon>Methanobacteriati</taxon>
        <taxon>Thermoplasmatota</taxon>
        <taxon>Thermoplasmata</taxon>
        <taxon>Candidatus Thermoprofundales</taxon>
    </lineage>
</organism>
<dbReference type="Pfam" id="PF19420">
    <property type="entry name" value="DDAH_eukar"/>
    <property type="match status" value="1"/>
</dbReference>
<comment type="similarity">
    <text evidence="1">Belongs to the DDAH family.</text>
</comment>
<dbReference type="GO" id="GO:0000052">
    <property type="term" value="P:citrulline metabolic process"/>
    <property type="evidence" value="ECO:0007669"/>
    <property type="project" value="TreeGrafter"/>
</dbReference>
<dbReference type="GO" id="GO:0006525">
    <property type="term" value="P:arginine metabolic process"/>
    <property type="evidence" value="ECO:0007669"/>
    <property type="project" value="TreeGrafter"/>
</dbReference>